<dbReference type="Proteomes" id="UP000238937">
    <property type="component" value="Unassembled WGS sequence"/>
</dbReference>
<comment type="caution">
    <text evidence="2">The sequence shown here is derived from an EMBL/GenBank/DDBJ whole genome shotgun (WGS) entry which is preliminary data.</text>
</comment>
<dbReference type="InterPro" id="IPR002686">
    <property type="entry name" value="Transposase_17"/>
</dbReference>
<dbReference type="Pfam" id="PF01797">
    <property type="entry name" value="Y1_Tnp"/>
    <property type="match status" value="1"/>
</dbReference>
<sequence length="191" mass="22684">MPEYRRAHIPGSSVFLTLITYQRHKLFLVPENIEMLRQACTVMMAEKPFNIDAAVILPEHIHFLWTLPPDDPDYSYRVGRMKVLFTRALRGANNLPDDVCESRKKHRESNVWQRRFYEHTIRDEFDLRKHLNYLHFNPVKHGLVQCVHDWPYSSFHRGVRRGEYDRNWGCQCRGNSFTPVVTSLMNLEIGE</sequence>
<keyword evidence="3" id="KW-1185">Reference proteome</keyword>
<dbReference type="OrthoDB" id="9794403at2"/>
<dbReference type="InterPro" id="IPR036515">
    <property type="entry name" value="Transposase_17_sf"/>
</dbReference>
<reference evidence="2 3" key="1">
    <citation type="submission" date="2018-03" db="EMBL/GenBank/DDBJ databases">
        <title>The ancient ancestry and fast evolution of plastids.</title>
        <authorList>
            <person name="Moore K.R."/>
            <person name="Magnabosco C."/>
            <person name="Momper L."/>
            <person name="Gold D.A."/>
            <person name="Bosak T."/>
            <person name="Fournier G.P."/>
        </authorList>
    </citation>
    <scope>NUCLEOTIDE SEQUENCE [LARGE SCALE GENOMIC DNA]</scope>
    <source>
        <strain evidence="2 3">CCALA 037</strain>
    </source>
</reference>
<protein>
    <submittedName>
        <fullName evidence="2">Transposase</fullName>
    </submittedName>
</protein>
<proteinExistence type="predicted"/>
<dbReference type="EMBL" id="PVWO01000012">
    <property type="protein sequence ID" value="PSB59178.1"/>
    <property type="molecule type" value="Genomic_DNA"/>
</dbReference>
<dbReference type="PANTHER" id="PTHR36966:SF1">
    <property type="entry name" value="REP-ASSOCIATED TYROSINE TRANSPOSASE"/>
    <property type="match status" value="1"/>
</dbReference>
<dbReference type="PANTHER" id="PTHR36966">
    <property type="entry name" value="REP-ASSOCIATED TYROSINE TRANSPOSASE"/>
    <property type="match status" value="1"/>
</dbReference>
<feature type="domain" description="Transposase IS200-like" evidence="1">
    <location>
        <begin position="9"/>
        <end position="137"/>
    </location>
</feature>
<dbReference type="Gene3D" id="3.30.70.1290">
    <property type="entry name" value="Transposase IS200-like"/>
    <property type="match status" value="1"/>
</dbReference>
<dbReference type="AlphaFoldDB" id="A0A2T1GMQ0"/>
<name>A0A2T1GMQ0_9CYAN</name>
<evidence type="ECO:0000259" key="1">
    <source>
        <dbReference type="SMART" id="SM01321"/>
    </source>
</evidence>
<dbReference type="NCBIfam" id="NF047646">
    <property type="entry name" value="REP_Tyr_transpos"/>
    <property type="match status" value="1"/>
</dbReference>
<dbReference type="InterPro" id="IPR052715">
    <property type="entry name" value="RAYT_transposase"/>
</dbReference>
<dbReference type="GO" id="GO:0006313">
    <property type="term" value="P:DNA transposition"/>
    <property type="evidence" value="ECO:0007669"/>
    <property type="project" value="InterPro"/>
</dbReference>
<evidence type="ECO:0000313" key="3">
    <source>
        <dbReference type="Proteomes" id="UP000238937"/>
    </source>
</evidence>
<gene>
    <name evidence="2" type="ORF">C7B77_01950</name>
</gene>
<dbReference type="GO" id="GO:0043565">
    <property type="term" value="F:sequence-specific DNA binding"/>
    <property type="evidence" value="ECO:0007669"/>
    <property type="project" value="TreeGrafter"/>
</dbReference>
<dbReference type="GO" id="GO:0004803">
    <property type="term" value="F:transposase activity"/>
    <property type="evidence" value="ECO:0007669"/>
    <property type="project" value="InterPro"/>
</dbReference>
<organism evidence="2 3">
    <name type="scientific">Chamaesiphon polymorphus CCALA 037</name>
    <dbReference type="NCBI Taxonomy" id="2107692"/>
    <lineage>
        <taxon>Bacteria</taxon>
        <taxon>Bacillati</taxon>
        <taxon>Cyanobacteriota</taxon>
        <taxon>Cyanophyceae</taxon>
        <taxon>Gomontiellales</taxon>
        <taxon>Chamaesiphonaceae</taxon>
        <taxon>Chamaesiphon</taxon>
    </lineage>
</organism>
<evidence type="ECO:0000313" key="2">
    <source>
        <dbReference type="EMBL" id="PSB59178.1"/>
    </source>
</evidence>
<accession>A0A2T1GMQ0</accession>
<dbReference type="SUPFAM" id="SSF143422">
    <property type="entry name" value="Transposase IS200-like"/>
    <property type="match status" value="1"/>
</dbReference>
<dbReference type="RefSeq" id="WP_106299794.1">
    <property type="nucleotide sequence ID" value="NZ_PVWO01000012.1"/>
</dbReference>
<dbReference type="SMART" id="SM01321">
    <property type="entry name" value="Y1_Tnp"/>
    <property type="match status" value="1"/>
</dbReference>